<feature type="domain" description="Uracil-DNA glycosylase-like" evidence="13">
    <location>
        <begin position="124"/>
        <end position="276"/>
    </location>
</feature>
<evidence type="ECO:0000313" key="15">
    <source>
        <dbReference type="Proteomes" id="UP001575105"/>
    </source>
</evidence>
<reference evidence="14 15" key="1">
    <citation type="submission" date="2024-08" db="EMBL/GenBank/DDBJ databases">
        <title>Whole-genome sequencing of halo(alkali)philic microorganisms from hypersaline lakes.</title>
        <authorList>
            <person name="Sorokin D.Y."/>
            <person name="Merkel A.Y."/>
            <person name="Messina E."/>
            <person name="Yakimov M."/>
        </authorList>
    </citation>
    <scope>NUCLEOTIDE SEQUENCE [LARGE SCALE GENOMIC DNA]</scope>
    <source>
        <strain evidence="14 15">AB-hyl4</strain>
    </source>
</reference>
<dbReference type="SMART" id="SM00986">
    <property type="entry name" value="UDG"/>
    <property type="match status" value="1"/>
</dbReference>
<keyword evidence="10" id="KW-0411">Iron-sulfur</keyword>
<dbReference type="SUPFAM" id="SSF52141">
    <property type="entry name" value="Uracil-DNA glycosylase-like"/>
    <property type="match status" value="1"/>
</dbReference>
<evidence type="ECO:0000256" key="5">
    <source>
        <dbReference type="ARBA" id="ARBA00022485"/>
    </source>
</evidence>
<evidence type="ECO:0000256" key="12">
    <source>
        <dbReference type="SAM" id="MobiDB-lite"/>
    </source>
</evidence>
<dbReference type="GO" id="GO:0004844">
    <property type="term" value="F:uracil DNA N-glycosylase activity"/>
    <property type="evidence" value="ECO:0007669"/>
    <property type="project" value="UniProtKB-EC"/>
</dbReference>
<evidence type="ECO:0000256" key="2">
    <source>
        <dbReference type="ARBA" id="ARBA00006521"/>
    </source>
</evidence>
<dbReference type="InterPro" id="IPR036895">
    <property type="entry name" value="Uracil-DNA_glycosylase-like_sf"/>
</dbReference>
<feature type="region of interest" description="Disordered" evidence="12">
    <location>
        <begin position="37"/>
        <end position="92"/>
    </location>
</feature>
<keyword evidence="9" id="KW-0408">Iron</keyword>
<proteinExistence type="inferred from homology"/>
<dbReference type="Pfam" id="PF03167">
    <property type="entry name" value="UDG"/>
    <property type="match status" value="1"/>
</dbReference>
<evidence type="ECO:0000256" key="1">
    <source>
        <dbReference type="ARBA" id="ARBA00001400"/>
    </source>
</evidence>
<dbReference type="SMART" id="SM00987">
    <property type="entry name" value="UreE_C"/>
    <property type="match status" value="1"/>
</dbReference>
<evidence type="ECO:0000256" key="11">
    <source>
        <dbReference type="ARBA" id="ARBA00023204"/>
    </source>
</evidence>
<dbReference type="CDD" id="cd10030">
    <property type="entry name" value="UDG-F4_TTUDGA_SPO1dp_like"/>
    <property type="match status" value="1"/>
</dbReference>
<dbReference type="NCBIfam" id="TIGR00758">
    <property type="entry name" value="UDG_fam4"/>
    <property type="match status" value="1"/>
</dbReference>
<dbReference type="RefSeq" id="WP_425346534.1">
    <property type="nucleotide sequence ID" value="NZ_JBGUBD010000010.1"/>
</dbReference>
<evidence type="ECO:0000256" key="3">
    <source>
        <dbReference type="ARBA" id="ARBA00012030"/>
    </source>
</evidence>
<evidence type="ECO:0000256" key="10">
    <source>
        <dbReference type="ARBA" id="ARBA00023014"/>
    </source>
</evidence>
<keyword evidence="6" id="KW-0479">Metal-binding</keyword>
<evidence type="ECO:0000259" key="13">
    <source>
        <dbReference type="SMART" id="SM00986"/>
    </source>
</evidence>
<comment type="catalytic activity">
    <reaction evidence="1">
        <text>Hydrolyzes single-stranded DNA or mismatched double-stranded DNA and polynucleotides, releasing free uracil.</text>
        <dbReference type="EC" id="3.2.2.27"/>
    </reaction>
</comment>
<dbReference type="EMBL" id="JBGUBD010000010">
    <property type="protein sequence ID" value="MFA9479609.1"/>
    <property type="molecule type" value="Genomic_DNA"/>
</dbReference>
<dbReference type="EC" id="3.2.2.27" evidence="3"/>
<keyword evidence="7" id="KW-0227">DNA damage</keyword>
<dbReference type="Proteomes" id="UP001575105">
    <property type="component" value="Unassembled WGS sequence"/>
</dbReference>
<keyword evidence="5" id="KW-0004">4Fe-4S</keyword>
<comment type="similarity">
    <text evidence="2">Belongs to the uracil-DNA glycosylase (UDG) superfamily. Type 4 (UDGa) family.</text>
</comment>
<dbReference type="InterPro" id="IPR005122">
    <property type="entry name" value="Uracil-DNA_glycosylase-like"/>
</dbReference>
<name>A0ABV4U9W1_9BACT</name>
<dbReference type="Gene3D" id="3.40.470.10">
    <property type="entry name" value="Uracil-DNA glycosylase-like domain"/>
    <property type="match status" value="1"/>
</dbReference>
<organism evidence="14 15">
    <name type="scientific">Natronomicrosphaera hydrolytica</name>
    <dbReference type="NCBI Taxonomy" id="3242702"/>
    <lineage>
        <taxon>Bacteria</taxon>
        <taxon>Pseudomonadati</taxon>
        <taxon>Planctomycetota</taxon>
        <taxon>Phycisphaerae</taxon>
        <taxon>Phycisphaerales</taxon>
        <taxon>Phycisphaeraceae</taxon>
        <taxon>Natronomicrosphaera</taxon>
    </lineage>
</organism>
<sequence length="284" mass="30936">MSNAQRRKRVLRQHLKTEALLGTEAVPRGDVVHVVDHDVDAVGDADTSSATRPPAPTPSPTPAPTSAASRSPAAAPAGEPRPTVTESKPLDRKTKVRLLQALDENEVRGCTKCELCHGRTQTVFGEGDPDADILFIGEGPGRDEDEQGRPFVGRSGALLTKMIEAMGLSREQVFIANVVKCRPPNNRTPTPAEVATCWDYLRRQIETIQPKAIVTLGGPAAKAVLDTKEGITKLRGTWHRYEGVSPPVPVMPTFHPAFVLRQYTKENRARVWSDLQAVLKHVKG</sequence>
<dbReference type="PANTHER" id="PTHR33693:SF1">
    <property type="entry name" value="TYPE-4 URACIL-DNA GLYCOSYLASE"/>
    <property type="match status" value="1"/>
</dbReference>
<evidence type="ECO:0000256" key="6">
    <source>
        <dbReference type="ARBA" id="ARBA00022723"/>
    </source>
</evidence>
<keyword evidence="11" id="KW-0234">DNA repair</keyword>
<keyword evidence="8 14" id="KW-0378">Hydrolase</keyword>
<gene>
    <name evidence="14" type="ORF">ACERK3_15075</name>
</gene>
<evidence type="ECO:0000256" key="4">
    <source>
        <dbReference type="ARBA" id="ARBA00019403"/>
    </source>
</evidence>
<feature type="compositionally biased region" description="Low complexity" evidence="12">
    <location>
        <begin position="64"/>
        <end position="77"/>
    </location>
</feature>
<dbReference type="PANTHER" id="PTHR33693">
    <property type="entry name" value="TYPE-5 URACIL-DNA GLYCOSYLASE"/>
    <property type="match status" value="1"/>
</dbReference>
<evidence type="ECO:0000313" key="14">
    <source>
        <dbReference type="EMBL" id="MFA9479609.1"/>
    </source>
</evidence>
<keyword evidence="15" id="KW-1185">Reference proteome</keyword>
<evidence type="ECO:0000256" key="9">
    <source>
        <dbReference type="ARBA" id="ARBA00023004"/>
    </source>
</evidence>
<feature type="compositionally biased region" description="Low complexity" evidence="12">
    <location>
        <begin position="42"/>
        <end position="52"/>
    </location>
</feature>
<evidence type="ECO:0000256" key="7">
    <source>
        <dbReference type="ARBA" id="ARBA00022763"/>
    </source>
</evidence>
<keyword evidence="14" id="KW-0326">Glycosidase</keyword>
<dbReference type="InterPro" id="IPR005273">
    <property type="entry name" value="Ura-DNA_glyco_family4"/>
</dbReference>
<accession>A0ABV4U9W1</accession>
<evidence type="ECO:0000256" key="8">
    <source>
        <dbReference type="ARBA" id="ARBA00022801"/>
    </source>
</evidence>
<dbReference type="InterPro" id="IPR051536">
    <property type="entry name" value="UDG_Type-4/5"/>
</dbReference>
<feature type="compositionally biased region" description="Pro residues" evidence="12">
    <location>
        <begin position="53"/>
        <end position="63"/>
    </location>
</feature>
<comment type="caution">
    <text evidence="14">The sequence shown here is derived from an EMBL/GenBank/DDBJ whole genome shotgun (WGS) entry which is preliminary data.</text>
</comment>
<protein>
    <recommendedName>
        <fullName evidence="4">Type-4 uracil-DNA glycosylase</fullName>
        <ecNumber evidence="3">3.2.2.27</ecNumber>
    </recommendedName>
</protein>